<reference evidence="1 2" key="1">
    <citation type="journal article" date="2021" name="Hortic Res">
        <title>High-quality reference genome and annotation aids understanding of berry development for evergreen blueberry (Vaccinium darrowii).</title>
        <authorList>
            <person name="Yu J."/>
            <person name="Hulse-Kemp A.M."/>
            <person name="Babiker E."/>
            <person name="Staton M."/>
        </authorList>
    </citation>
    <scope>NUCLEOTIDE SEQUENCE [LARGE SCALE GENOMIC DNA]</scope>
    <source>
        <strain evidence="2">cv. NJ 8807/NJ 8810</strain>
        <tissue evidence="1">Young leaf</tissue>
    </source>
</reference>
<name>A0ACB7XT04_9ERIC</name>
<evidence type="ECO:0000313" key="2">
    <source>
        <dbReference type="Proteomes" id="UP000828048"/>
    </source>
</evidence>
<comment type="caution">
    <text evidence="1">The sequence shown here is derived from an EMBL/GenBank/DDBJ whole genome shotgun (WGS) entry which is preliminary data.</text>
</comment>
<protein>
    <submittedName>
        <fullName evidence="1">Uncharacterized protein</fullName>
    </submittedName>
</protein>
<organism evidence="1 2">
    <name type="scientific">Vaccinium darrowii</name>
    <dbReference type="NCBI Taxonomy" id="229202"/>
    <lineage>
        <taxon>Eukaryota</taxon>
        <taxon>Viridiplantae</taxon>
        <taxon>Streptophyta</taxon>
        <taxon>Embryophyta</taxon>
        <taxon>Tracheophyta</taxon>
        <taxon>Spermatophyta</taxon>
        <taxon>Magnoliopsida</taxon>
        <taxon>eudicotyledons</taxon>
        <taxon>Gunneridae</taxon>
        <taxon>Pentapetalae</taxon>
        <taxon>asterids</taxon>
        <taxon>Ericales</taxon>
        <taxon>Ericaceae</taxon>
        <taxon>Vaccinioideae</taxon>
        <taxon>Vaccinieae</taxon>
        <taxon>Vaccinium</taxon>
    </lineage>
</organism>
<gene>
    <name evidence="1" type="ORF">Vadar_020201</name>
</gene>
<keyword evidence="2" id="KW-1185">Reference proteome</keyword>
<dbReference type="EMBL" id="CM037151">
    <property type="protein sequence ID" value="KAH7843738.1"/>
    <property type="molecule type" value="Genomic_DNA"/>
</dbReference>
<proteinExistence type="predicted"/>
<dbReference type="Proteomes" id="UP000828048">
    <property type="component" value="Chromosome 1"/>
</dbReference>
<sequence>MMISLKALQNPFTPTKHALFHTKVLSHTKNPTLISLCKSKESNSEESPPEGDVRKQELLARIAMLEAQKVRLTDYLDERAAYLTKFAEEANAELDQFGENALRDLNEAGAKIMGDLDSQMQAFEESAELSKAEIVENEKKLAEFEGKIQKDRNEGLFFKNLGEGKPIVKSKGMKEEIQRIKEITIDSAGSKTRRNIYLVLIGLVATGIVDSLISSSTRWQKGAILGVILVGLVSQLIYEQKILSETERTEKEKNEDKKD</sequence>
<evidence type="ECO:0000313" key="1">
    <source>
        <dbReference type="EMBL" id="KAH7843738.1"/>
    </source>
</evidence>
<accession>A0ACB7XT04</accession>